<sequence>MKVDARHVMLPAAVALADGTRAMGGPYRATVLSRRRKRNLTIQIPAMVCSSSCCRLAICCLLLNLQKKQVGDAARTGAMAKSFKTGRPLPKRGQIKSRIAANAFHSIVSAISRASSSSSRHRHPSSRRAFSRD</sequence>
<proteinExistence type="predicted"/>
<protein>
    <submittedName>
        <fullName evidence="2">Uncharacterized protein</fullName>
    </submittedName>
</protein>
<dbReference type="EMBL" id="JAXQNO010000002">
    <property type="protein sequence ID" value="KAK4802001.1"/>
    <property type="molecule type" value="Genomic_DNA"/>
</dbReference>
<keyword evidence="3" id="KW-1185">Reference proteome</keyword>
<evidence type="ECO:0000256" key="1">
    <source>
        <dbReference type="SAM" id="MobiDB-lite"/>
    </source>
</evidence>
<evidence type="ECO:0000313" key="2">
    <source>
        <dbReference type="EMBL" id="KAK4802001.1"/>
    </source>
</evidence>
<gene>
    <name evidence="2" type="ORF">SAY86_000204</name>
</gene>
<name>A0AAN7MEN0_TRANT</name>
<reference evidence="2 3" key="1">
    <citation type="journal article" date="2023" name="Hortic Res">
        <title>Pangenome of water caltrop reveals structural variations and asymmetric subgenome divergence after allopolyploidization.</title>
        <authorList>
            <person name="Zhang X."/>
            <person name="Chen Y."/>
            <person name="Wang L."/>
            <person name="Yuan Y."/>
            <person name="Fang M."/>
            <person name="Shi L."/>
            <person name="Lu R."/>
            <person name="Comes H.P."/>
            <person name="Ma Y."/>
            <person name="Chen Y."/>
            <person name="Huang G."/>
            <person name="Zhou Y."/>
            <person name="Zheng Z."/>
            <person name="Qiu Y."/>
        </authorList>
    </citation>
    <scope>NUCLEOTIDE SEQUENCE [LARGE SCALE GENOMIC DNA]</scope>
    <source>
        <strain evidence="2">F231</strain>
    </source>
</reference>
<dbReference type="AlphaFoldDB" id="A0AAN7MEN0"/>
<organism evidence="2 3">
    <name type="scientific">Trapa natans</name>
    <name type="common">Water chestnut</name>
    <dbReference type="NCBI Taxonomy" id="22666"/>
    <lineage>
        <taxon>Eukaryota</taxon>
        <taxon>Viridiplantae</taxon>
        <taxon>Streptophyta</taxon>
        <taxon>Embryophyta</taxon>
        <taxon>Tracheophyta</taxon>
        <taxon>Spermatophyta</taxon>
        <taxon>Magnoliopsida</taxon>
        <taxon>eudicotyledons</taxon>
        <taxon>Gunneridae</taxon>
        <taxon>Pentapetalae</taxon>
        <taxon>rosids</taxon>
        <taxon>malvids</taxon>
        <taxon>Myrtales</taxon>
        <taxon>Lythraceae</taxon>
        <taxon>Trapa</taxon>
    </lineage>
</organism>
<accession>A0AAN7MEN0</accession>
<comment type="caution">
    <text evidence="2">The sequence shown here is derived from an EMBL/GenBank/DDBJ whole genome shotgun (WGS) entry which is preliminary data.</text>
</comment>
<dbReference type="Proteomes" id="UP001346149">
    <property type="component" value="Unassembled WGS sequence"/>
</dbReference>
<feature type="region of interest" description="Disordered" evidence="1">
    <location>
        <begin position="114"/>
        <end position="133"/>
    </location>
</feature>
<evidence type="ECO:0000313" key="3">
    <source>
        <dbReference type="Proteomes" id="UP001346149"/>
    </source>
</evidence>